<evidence type="ECO:0000313" key="4">
    <source>
        <dbReference type="Proteomes" id="UP001165060"/>
    </source>
</evidence>
<protein>
    <recommendedName>
        <fullName evidence="5">Secreted protein</fullName>
    </recommendedName>
</protein>
<comment type="caution">
    <text evidence="3">The sequence shown here is derived from an EMBL/GenBank/DDBJ whole genome shotgun (WGS) entry which is preliminary data.</text>
</comment>
<evidence type="ECO:0008006" key="5">
    <source>
        <dbReference type="Google" id="ProtNLM"/>
    </source>
</evidence>
<evidence type="ECO:0000313" key="3">
    <source>
        <dbReference type="EMBL" id="GMI24664.1"/>
    </source>
</evidence>
<feature type="signal peptide" evidence="2">
    <location>
        <begin position="1"/>
        <end position="16"/>
    </location>
</feature>
<sequence length="154" mass="16798">MLRLLIPLSILALGLSHPCDDLHAATCPDASGASLGGCLTSLQASSLDPYPECVAWLATHAACEAELELECEKRCEGSPCAFTEDAIPCLAFWTHPDRRANYSAPCAARLPGEKKSEEQSEERKRRNAERKRKRLEKQNAVPDEPLALPSNGEL</sequence>
<feature type="chain" id="PRO_5045364152" description="Secreted protein" evidence="2">
    <location>
        <begin position="17"/>
        <end position="154"/>
    </location>
</feature>
<accession>A0ABQ6MEN2</accession>
<gene>
    <name evidence="3" type="ORF">TeGR_g14877</name>
</gene>
<reference evidence="3 4" key="1">
    <citation type="journal article" date="2023" name="Commun. Biol.">
        <title>Genome analysis of Parmales, the sister group of diatoms, reveals the evolutionary specialization of diatoms from phago-mixotrophs to photoautotrophs.</title>
        <authorList>
            <person name="Ban H."/>
            <person name="Sato S."/>
            <person name="Yoshikawa S."/>
            <person name="Yamada K."/>
            <person name="Nakamura Y."/>
            <person name="Ichinomiya M."/>
            <person name="Sato N."/>
            <person name="Blanc-Mathieu R."/>
            <person name="Endo H."/>
            <person name="Kuwata A."/>
            <person name="Ogata H."/>
        </authorList>
    </citation>
    <scope>NUCLEOTIDE SEQUENCE [LARGE SCALE GENOMIC DNA]</scope>
</reference>
<keyword evidence="4" id="KW-1185">Reference proteome</keyword>
<name>A0ABQ6MEN2_9STRA</name>
<keyword evidence="2" id="KW-0732">Signal</keyword>
<feature type="compositionally biased region" description="Basic residues" evidence="1">
    <location>
        <begin position="125"/>
        <end position="135"/>
    </location>
</feature>
<evidence type="ECO:0000256" key="2">
    <source>
        <dbReference type="SAM" id="SignalP"/>
    </source>
</evidence>
<dbReference type="EMBL" id="BRYB01000178">
    <property type="protein sequence ID" value="GMI24664.1"/>
    <property type="molecule type" value="Genomic_DNA"/>
</dbReference>
<organism evidence="3 4">
    <name type="scientific">Tetraparma gracilis</name>
    <dbReference type="NCBI Taxonomy" id="2962635"/>
    <lineage>
        <taxon>Eukaryota</taxon>
        <taxon>Sar</taxon>
        <taxon>Stramenopiles</taxon>
        <taxon>Ochrophyta</taxon>
        <taxon>Bolidophyceae</taxon>
        <taxon>Parmales</taxon>
        <taxon>Triparmaceae</taxon>
        <taxon>Tetraparma</taxon>
    </lineage>
</organism>
<proteinExistence type="predicted"/>
<feature type="region of interest" description="Disordered" evidence="1">
    <location>
        <begin position="109"/>
        <end position="154"/>
    </location>
</feature>
<evidence type="ECO:0000256" key="1">
    <source>
        <dbReference type="SAM" id="MobiDB-lite"/>
    </source>
</evidence>
<dbReference type="Proteomes" id="UP001165060">
    <property type="component" value="Unassembled WGS sequence"/>
</dbReference>
<feature type="compositionally biased region" description="Basic and acidic residues" evidence="1">
    <location>
        <begin position="111"/>
        <end position="124"/>
    </location>
</feature>